<evidence type="ECO:0000259" key="7">
    <source>
        <dbReference type="Pfam" id="PF06271"/>
    </source>
</evidence>
<dbReference type="InterPro" id="IPR051791">
    <property type="entry name" value="Pra-immunoreactive"/>
</dbReference>
<reference evidence="11" key="2">
    <citation type="submission" date="2022-11" db="EMBL/GenBank/DDBJ databases">
        <title>Novel species in genus Aeromicrobium.</title>
        <authorList>
            <person name="Zhang G."/>
        </authorList>
    </citation>
    <scope>NUCLEOTIDE SEQUENCE [LARGE SCALE GENOMIC DNA]</scope>
    <source>
        <strain evidence="10">zg-629</strain>
        <strain evidence="9">Zg-629</strain>
        <strain evidence="11">zg-636</strain>
    </source>
</reference>
<dbReference type="Proteomes" id="UP000515871">
    <property type="component" value="Chromosome"/>
</dbReference>
<name>A0A8I0EUC3_9ACTN</name>
<organism evidence="8 11">
    <name type="scientific">Aeromicrobium senzhongii</name>
    <dbReference type="NCBI Taxonomy" id="2663859"/>
    <lineage>
        <taxon>Bacteria</taxon>
        <taxon>Bacillati</taxon>
        <taxon>Actinomycetota</taxon>
        <taxon>Actinomycetes</taxon>
        <taxon>Propionibacteriales</taxon>
        <taxon>Nocardioidaceae</taxon>
        <taxon>Aeromicrobium</taxon>
    </lineage>
</organism>
<evidence type="ECO:0000256" key="4">
    <source>
        <dbReference type="ARBA" id="ARBA00022989"/>
    </source>
</evidence>
<dbReference type="InterPro" id="IPR010432">
    <property type="entry name" value="RDD"/>
</dbReference>
<keyword evidence="2" id="KW-1003">Cell membrane</keyword>
<feature type="transmembrane region" description="Helical" evidence="6">
    <location>
        <begin position="14"/>
        <end position="36"/>
    </location>
</feature>
<keyword evidence="3 6" id="KW-0812">Transmembrane</keyword>
<evidence type="ECO:0000313" key="11">
    <source>
        <dbReference type="Proteomes" id="UP000620591"/>
    </source>
</evidence>
<proteinExistence type="predicted"/>
<dbReference type="EMBL" id="CP060587">
    <property type="protein sequence ID" value="QNL95416.1"/>
    <property type="molecule type" value="Genomic_DNA"/>
</dbReference>
<dbReference type="PANTHER" id="PTHR36115:SF6">
    <property type="entry name" value="PROLINE-RICH ANTIGEN HOMOLOG"/>
    <property type="match status" value="1"/>
</dbReference>
<evidence type="ECO:0000313" key="8">
    <source>
        <dbReference type="EMBL" id="MBC9225507.1"/>
    </source>
</evidence>
<dbReference type="GO" id="GO:0005886">
    <property type="term" value="C:plasma membrane"/>
    <property type="evidence" value="ECO:0007669"/>
    <property type="project" value="UniProtKB-SubCell"/>
</dbReference>
<dbReference type="AlphaFoldDB" id="A0A8I0EUC3"/>
<keyword evidence="10" id="KW-1185">Reference proteome</keyword>
<evidence type="ECO:0000256" key="2">
    <source>
        <dbReference type="ARBA" id="ARBA00022475"/>
    </source>
</evidence>
<evidence type="ECO:0000313" key="10">
    <source>
        <dbReference type="Proteomes" id="UP000515871"/>
    </source>
</evidence>
<comment type="subcellular location">
    <subcellularLocation>
        <location evidence="1">Cell membrane</location>
        <topology evidence="1">Multi-pass membrane protein</topology>
    </subcellularLocation>
</comment>
<dbReference type="Proteomes" id="UP000620591">
    <property type="component" value="Unassembled WGS sequence"/>
</dbReference>
<feature type="transmembrane region" description="Helical" evidence="6">
    <location>
        <begin position="48"/>
        <end position="70"/>
    </location>
</feature>
<keyword evidence="5 6" id="KW-0472">Membrane</keyword>
<evidence type="ECO:0000256" key="5">
    <source>
        <dbReference type="ARBA" id="ARBA00023136"/>
    </source>
</evidence>
<reference evidence="8" key="1">
    <citation type="submission" date="2020-09" db="EMBL/GenBank/DDBJ databases">
        <title>Novel species in genus Aeromicrobium.</title>
        <authorList>
            <person name="Zhang G."/>
        </authorList>
    </citation>
    <scope>NUCLEOTIDE SEQUENCE</scope>
    <source>
        <strain evidence="8">Zg-636</strain>
    </source>
</reference>
<evidence type="ECO:0000256" key="6">
    <source>
        <dbReference type="SAM" id="Phobius"/>
    </source>
</evidence>
<feature type="transmembrane region" description="Helical" evidence="6">
    <location>
        <begin position="91"/>
        <end position="108"/>
    </location>
</feature>
<feature type="domain" description="RDD" evidence="7">
    <location>
        <begin position="8"/>
        <end position="120"/>
    </location>
</feature>
<evidence type="ECO:0000313" key="9">
    <source>
        <dbReference type="EMBL" id="QNL95416.1"/>
    </source>
</evidence>
<dbReference type="EMBL" id="JACTVM010000001">
    <property type="protein sequence ID" value="MBC9225507.1"/>
    <property type="molecule type" value="Genomic_DNA"/>
</dbReference>
<evidence type="ECO:0000256" key="3">
    <source>
        <dbReference type="ARBA" id="ARBA00022692"/>
    </source>
</evidence>
<accession>A0A8I0EUC3</accession>
<gene>
    <name evidence="9" type="ORF">H9L21_05690</name>
    <name evidence="8" type="ORF">IBG24_04155</name>
</gene>
<sequence>MTETYDEPSLGRRIVALLIDWVIASLSAVALFGWAGVRFPPAGIRDQLIINGVFVLEVSILLGLVGFSIGKRVMGLRLINPDGRPIGIPRAVLRTVLLSFVIPAIIMTEDKRGLHDLAAGSKVVRA</sequence>
<dbReference type="PANTHER" id="PTHR36115">
    <property type="entry name" value="PROLINE-RICH ANTIGEN HOMOLOG-RELATED"/>
    <property type="match status" value="1"/>
</dbReference>
<protein>
    <submittedName>
        <fullName evidence="8">RDD family protein</fullName>
    </submittedName>
</protein>
<keyword evidence="4 6" id="KW-1133">Transmembrane helix</keyword>
<dbReference type="RefSeq" id="WP_187411834.1">
    <property type="nucleotide sequence ID" value="NZ_CP060587.1"/>
</dbReference>
<evidence type="ECO:0000256" key="1">
    <source>
        <dbReference type="ARBA" id="ARBA00004651"/>
    </source>
</evidence>
<dbReference type="Pfam" id="PF06271">
    <property type="entry name" value="RDD"/>
    <property type="match status" value="1"/>
</dbReference>